<gene>
    <name evidence="10" type="ORF">PECUL_23A035365</name>
</gene>
<dbReference type="Proteomes" id="UP001295444">
    <property type="component" value="Chromosome 07"/>
</dbReference>
<evidence type="ECO:0000256" key="8">
    <source>
        <dbReference type="SAM" id="MobiDB-lite"/>
    </source>
</evidence>
<accession>A0AAD1SRP2</accession>
<evidence type="ECO:0000256" key="5">
    <source>
        <dbReference type="ARBA" id="ARBA00022794"/>
    </source>
</evidence>
<dbReference type="InterPro" id="IPR052319">
    <property type="entry name" value="Centriolar_ciliogenesis_assoc"/>
</dbReference>
<comment type="similarity">
    <text evidence="3">Belongs to the HYLS1 family.</text>
</comment>
<feature type="region of interest" description="Disordered" evidence="8">
    <location>
        <begin position="138"/>
        <end position="178"/>
    </location>
</feature>
<reference evidence="10" key="1">
    <citation type="submission" date="2022-03" db="EMBL/GenBank/DDBJ databases">
        <authorList>
            <person name="Alioto T."/>
            <person name="Alioto T."/>
            <person name="Gomez Garrido J."/>
        </authorList>
    </citation>
    <scope>NUCLEOTIDE SEQUENCE</scope>
</reference>
<proteinExistence type="inferred from homology"/>
<dbReference type="GO" id="GO:0060271">
    <property type="term" value="P:cilium assembly"/>
    <property type="evidence" value="ECO:0007669"/>
    <property type="project" value="TreeGrafter"/>
</dbReference>
<dbReference type="Pfam" id="PF15311">
    <property type="entry name" value="HYLS1_C"/>
    <property type="match status" value="1"/>
</dbReference>
<dbReference type="GO" id="GO:0005814">
    <property type="term" value="C:centriole"/>
    <property type="evidence" value="ECO:0007669"/>
    <property type="project" value="UniProtKB-SubCell"/>
</dbReference>
<dbReference type="AlphaFoldDB" id="A0AAD1SRP2"/>
<comment type="subcellular location">
    <subcellularLocation>
        <location evidence="2">Cell projection</location>
        <location evidence="2">Cilium</location>
    </subcellularLocation>
    <subcellularLocation>
        <location evidence="1">Cytoplasm</location>
        <location evidence="1">Cytoskeleton</location>
        <location evidence="1">Microtubule organizing center</location>
        <location evidence="1">Centrosome</location>
        <location evidence="1">Centriole</location>
    </subcellularLocation>
</comment>
<evidence type="ECO:0000313" key="11">
    <source>
        <dbReference type="Proteomes" id="UP001295444"/>
    </source>
</evidence>
<dbReference type="InterPro" id="IPR027918">
    <property type="entry name" value="HYLS1_C_dom"/>
</dbReference>
<sequence>MEHHPCRNVSRDCLSSLEESQSSSLDISDISEEELQRELSFLGYPQVPQEVILKFKEDLVRLMRKGITDISRSSKETAPVSKPLKVRSLAGWATPSSFSSLDNVGYGDYSKHNVNVGGRGLGILRTTQPLTRKVLRRTSNGQIQVTDESSMFSESEERDSQISEGPSAETCHQPSTDYTKSFIRPPSYSLLDQYRQRSDPVGRYQEYKQSWDAIQRALERSRKDLRWEIREQMICAPPQPLPRPLPAINTYVVPTEKKRYGLRWAIRKDLVNGIMPRASYS</sequence>
<dbReference type="PANTHER" id="PTHR34174">
    <property type="entry name" value="HYDROLETHALUS SYNDROME PROTEIN 1"/>
    <property type="match status" value="1"/>
</dbReference>
<dbReference type="GO" id="GO:0097730">
    <property type="term" value="C:non-motile cilium"/>
    <property type="evidence" value="ECO:0007669"/>
    <property type="project" value="TreeGrafter"/>
</dbReference>
<keyword evidence="5" id="KW-0970">Cilium biogenesis/degradation</keyword>
<evidence type="ECO:0000256" key="2">
    <source>
        <dbReference type="ARBA" id="ARBA00004138"/>
    </source>
</evidence>
<keyword evidence="6" id="KW-0206">Cytoskeleton</keyword>
<evidence type="ECO:0000256" key="4">
    <source>
        <dbReference type="ARBA" id="ARBA00022490"/>
    </source>
</evidence>
<evidence type="ECO:0000259" key="9">
    <source>
        <dbReference type="Pfam" id="PF15311"/>
    </source>
</evidence>
<evidence type="ECO:0000256" key="1">
    <source>
        <dbReference type="ARBA" id="ARBA00004114"/>
    </source>
</evidence>
<evidence type="ECO:0000256" key="6">
    <source>
        <dbReference type="ARBA" id="ARBA00023212"/>
    </source>
</evidence>
<keyword evidence="11" id="KW-1185">Reference proteome</keyword>
<evidence type="ECO:0000256" key="7">
    <source>
        <dbReference type="ARBA" id="ARBA00023273"/>
    </source>
</evidence>
<feature type="compositionally biased region" description="Polar residues" evidence="8">
    <location>
        <begin position="138"/>
        <end position="153"/>
    </location>
</feature>
<name>A0AAD1SRP2_PELCU</name>
<evidence type="ECO:0000313" key="10">
    <source>
        <dbReference type="EMBL" id="CAH2308303.1"/>
    </source>
</evidence>
<dbReference type="PANTHER" id="PTHR34174:SF1">
    <property type="entry name" value="CENTRIOLAR AND CILIOGENESIS-ASSOCIATED PROTEIN HYLS1"/>
    <property type="match status" value="1"/>
</dbReference>
<evidence type="ECO:0000256" key="3">
    <source>
        <dbReference type="ARBA" id="ARBA00010091"/>
    </source>
</evidence>
<keyword evidence="4" id="KW-0963">Cytoplasm</keyword>
<organism evidence="10 11">
    <name type="scientific">Pelobates cultripes</name>
    <name type="common">Western spadefoot toad</name>
    <dbReference type="NCBI Taxonomy" id="61616"/>
    <lineage>
        <taxon>Eukaryota</taxon>
        <taxon>Metazoa</taxon>
        <taxon>Chordata</taxon>
        <taxon>Craniata</taxon>
        <taxon>Vertebrata</taxon>
        <taxon>Euteleostomi</taxon>
        <taxon>Amphibia</taxon>
        <taxon>Batrachia</taxon>
        <taxon>Anura</taxon>
        <taxon>Pelobatoidea</taxon>
        <taxon>Pelobatidae</taxon>
        <taxon>Pelobates</taxon>
    </lineage>
</organism>
<keyword evidence="7" id="KW-0966">Cell projection</keyword>
<dbReference type="EMBL" id="OW240918">
    <property type="protein sequence ID" value="CAH2308303.1"/>
    <property type="molecule type" value="Genomic_DNA"/>
</dbReference>
<protein>
    <recommendedName>
        <fullName evidence="9">Centriolar and ciliogenesis-associated protein HYLS1 C-terminal domain-containing protein</fullName>
    </recommendedName>
</protein>
<feature type="domain" description="Centriolar and ciliogenesis-associated protein HYLS1 C-terminal" evidence="9">
    <location>
        <begin position="183"/>
        <end position="270"/>
    </location>
</feature>